<feature type="domain" description="TonB-dependent receptor plug" evidence="18">
    <location>
        <begin position="62"/>
        <end position="171"/>
    </location>
</feature>
<dbReference type="GO" id="GO:0015344">
    <property type="term" value="F:siderophore uptake transmembrane transporter activity"/>
    <property type="evidence" value="ECO:0007669"/>
    <property type="project" value="TreeGrafter"/>
</dbReference>
<dbReference type="PANTHER" id="PTHR32552:SF68">
    <property type="entry name" value="FERRICHROME OUTER MEMBRANE TRANSPORTER_PHAGE RECEPTOR"/>
    <property type="match status" value="1"/>
</dbReference>
<evidence type="ECO:0000259" key="18">
    <source>
        <dbReference type="Pfam" id="PF07715"/>
    </source>
</evidence>
<comment type="similarity">
    <text evidence="2 14 15">Belongs to the TonB-dependent receptor family.</text>
</comment>
<keyword evidence="8" id="KW-0408">Iron</keyword>
<evidence type="ECO:0000259" key="17">
    <source>
        <dbReference type="Pfam" id="PF00593"/>
    </source>
</evidence>
<evidence type="ECO:0000313" key="19">
    <source>
        <dbReference type="EMBL" id="MBB6563280.1"/>
    </source>
</evidence>
<dbReference type="AlphaFoldDB" id="A0A7X0UD55"/>
<evidence type="ECO:0000256" key="12">
    <source>
        <dbReference type="ARBA" id="ARBA00023170"/>
    </source>
</evidence>
<dbReference type="RefSeq" id="WP_260420427.1">
    <property type="nucleotide sequence ID" value="NZ_JACHLK010000017.1"/>
</dbReference>
<evidence type="ECO:0000256" key="13">
    <source>
        <dbReference type="ARBA" id="ARBA00023237"/>
    </source>
</evidence>
<evidence type="ECO:0000256" key="6">
    <source>
        <dbReference type="ARBA" id="ARBA00022692"/>
    </source>
</evidence>
<name>A0A7X0UD55_9BURK</name>
<evidence type="ECO:0000256" key="4">
    <source>
        <dbReference type="ARBA" id="ARBA00022452"/>
    </source>
</evidence>
<dbReference type="PROSITE" id="PS52016">
    <property type="entry name" value="TONB_DEPENDENT_REC_3"/>
    <property type="match status" value="1"/>
</dbReference>
<evidence type="ECO:0000256" key="9">
    <source>
        <dbReference type="ARBA" id="ARBA00023065"/>
    </source>
</evidence>
<comment type="caution">
    <text evidence="19">The sequence shown here is derived from an EMBL/GenBank/DDBJ whole genome shotgun (WGS) entry which is preliminary data.</text>
</comment>
<keyword evidence="3 14" id="KW-0813">Transport</keyword>
<dbReference type="EMBL" id="JACHLK010000017">
    <property type="protein sequence ID" value="MBB6563280.1"/>
    <property type="molecule type" value="Genomic_DNA"/>
</dbReference>
<accession>A0A7X0UD55</accession>
<evidence type="ECO:0000256" key="10">
    <source>
        <dbReference type="ARBA" id="ARBA00023077"/>
    </source>
</evidence>
<evidence type="ECO:0000256" key="15">
    <source>
        <dbReference type="RuleBase" id="RU003357"/>
    </source>
</evidence>
<keyword evidence="9" id="KW-0406">Ion transport</keyword>
<keyword evidence="5" id="KW-0410">Iron transport</keyword>
<dbReference type="Gene3D" id="2.40.170.20">
    <property type="entry name" value="TonB-dependent receptor, beta-barrel domain"/>
    <property type="match status" value="1"/>
</dbReference>
<keyword evidence="11 14" id="KW-0472">Membrane</keyword>
<evidence type="ECO:0000256" key="11">
    <source>
        <dbReference type="ARBA" id="ARBA00023136"/>
    </source>
</evidence>
<dbReference type="InterPro" id="IPR000531">
    <property type="entry name" value="Beta-barrel_TonB"/>
</dbReference>
<keyword evidence="10 15" id="KW-0798">TonB box</keyword>
<evidence type="ECO:0000256" key="5">
    <source>
        <dbReference type="ARBA" id="ARBA00022496"/>
    </source>
</evidence>
<keyword evidence="7 16" id="KW-0732">Signal</keyword>
<evidence type="ECO:0000256" key="7">
    <source>
        <dbReference type="ARBA" id="ARBA00022729"/>
    </source>
</evidence>
<dbReference type="PANTHER" id="PTHR32552">
    <property type="entry name" value="FERRICHROME IRON RECEPTOR-RELATED"/>
    <property type="match status" value="1"/>
</dbReference>
<evidence type="ECO:0000313" key="20">
    <source>
        <dbReference type="Proteomes" id="UP000575083"/>
    </source>
</evidence>
<protein>
    <submittedName>
        <fullName evidence="19">Outer membrane receptor protein involved in Fe transport</fullName>
    </submittedName>
</protein>
<sequence length="687" mass="73789">MKQQKPRTAPPHPVAFRLHPLPLALAMALGAPAAMAQQDTAAPPTLGAIEIKGQALQQGAASAYSSTSFDNEEIAEKHLSQPTDLLRHVPGMNVQNYQLSGVADTIVMRGFGGGGHGGDVGVVLDGIPLNEAMSHADGYVDLNVIVPLEIERFTLYKGPVSALYGNFNRAGLMAVETRKRGEYRELDASLGSHSTVDLQGALGLKLGDSEYLNLAAQHFRTEGFRTQSDYHRSTLAGRWSKRISADLDVALSGRWHEADGDSPGYITAAQFAQNPYGKDPRAMNDGANKHFATLRADVNYALSPDVKLLSFAYTTQQDFTRWFSRPVNASTWRQREESYDRKVYGAGTSLNGRTALGATPLNWVAGLETFRESTQYQYYDGLDNRARLAPAINDRTSKLNSVSAFGEVEAPLHALFKPSAGLRWDRFSGSCARDGAETATDPCGPLAKMSHASPKLGVRSDVAPGVQLRASWAEGFALPSTFAKYALGAATLDPNIFRQTEVGAQFKPMPGLVLDVAAYRLTSSDEIRTVAPGVYENYGATRRSGVEASALWAAHRNVDLSLTYGSAHSRVTENGNPALVGKQVAGVPRYMATVSATWRPAAGWSTTATWRRVGAYAVNADNSVGYGGYATVDLSVAYKLAARYEIYAAVANVSDKAYATSASVIGGTQVFAPGAPRTFKVGAKLQF</sequence>
<dbReference type="Gene3D" id="2.170.130.10">
    <property type="entry name" value="TonB-dependent receptor, plug domain"/>
    <property type="match status" value="1"/>
</dbReference>
<feature type="signal peptide" evidence="16">
    <location>
        <begin position="1"/>
        <end position="36"/>
    </location>
</feature>
<dbReference type="SUPFAM" id="SSF56935">
    <property type="entry name" value="Porins"/>
    <property type="match status" value="1"/>
</dbReference>
<dbReference type="InterPro" id="IPR036942">
    <property type="entry name" value="Beta-barrel_TonB_sf"/>
</dbReference>
<dbReference type="InterPro" id="IPR037066">
    <property type="entry name" value="Plug_dom_sf"/>
</dbReference>
<proteinExistence type="inferred from homology"/>
<organism evidence="19 20">
    <name type="scientific">Acidovorax soli</name>
    <dbReference type="NCBI Taxonomy" id="592050"/>
    <lineage>
        <taxon>Bacteria</taxon>
        <taxon>Pseudomonadati</taxon>
        <taxon>Pseudomonadota</taxon>
        <taxon>Betaproteobacteria</taxon>
        <taxon>Burkholderiales</taxon>
        <taxon>Comamonadaceae</taxon>
        <taxon>Acidovorax</taxon>
    </lineage>
</organism>
<keyword evidence="12 19" id="KW-0675">Receptor</keyword>
<evidence type="ECO:0000256" key="8">
    <source>
        <dbReference type="ARBA" id="ARBA00023004"/>
    </source>
</evidence>
<feature type="domain" description="TonB-dependent receptor-like beta-barrel" evidence="17">
    <location>
        <begin position="259"/>
        <end position="653"/>
    </location>
</feature>
<dbReference type="Pfam" id="PF00593">
    <property type="entry name" value="TonB_dep_Rec_b-barrel"/>
    <property type="match status" value="1"/>
</dbReference>
<evidence type="ECO:0000256" key="14">
    <source>
        <dbReference type="PROSITE-ProRule" id="PRU01360"/>
    </source>
</evidence>
<dbReference type="InterPro" id="IPR012910">
    <property type="entry name" value="Plug_dom"/>
</dbReference>
<keyword evidence="4 14" id="KW-1134">Transmembrane beta strand</keyword>
<dbReference type="Pfam" id="PF07715">
    <property type="entry name" value="Plug"/>
    <property type="match status" value="1"/>
</dbReference>
<dbReference type="Proteomes" id="UP000575083">
    <property type="component" value="Unassembled WGS sequence"/>
</dbReference>
<dbReference type="InterPro" id="IPR039426">
    <property type="entry name" value="TonB-dep_rcpt-like"/>
</dbReference>
<dbReference type="CDD" id="cd01347">
    <property type="entry name" value="ligand_gated_channel"/>
    <property type="match status" value="1"/>
</dbReference>
<feature type="chain" id="PRO_5031335171" evidence="16">
    <location>
        <begin position="37"/>
        <end position="687"/>
    </location>
</feature>
<keyword evidence="13 14" id="KW-0998">Cell outer membrane</keyword>
<evidence type="ECO:0000256" key="2">
    <source>
        <dbReference type="ARBA" id="ARBA00009810"/>
    </source>
</evidence>
<evidence type="ECO:0000256" key="3">
    <source>
        <dbReference type="ARBA" id="ARBA00022448"/>
    </source>
</evidence>
<evidence type="ECO:0000256" key="16">
    <source>
        <dbReference type="SAM" id="SignalP"/>
    </source>
</evidence>
<dbReference type="GO" id="GO:0009279">
    <property type="term" value="C:cell outer membrane"/>
    <property type="evidence" value="ECO:0007669"/>
    <property type="project" value="UniProtKB-SubCell"/>
</dbReference>
<keyword evidence="6 14" id="KW-0812">Transmembrane</keyword>
<reference evidence="19 20" key="1">
    <citation type="submission" date="2020-08" db="EMBL/GenBank/DDBJ databases">
        <title>Functional genomics of gut bacteria from endangered species of beetles.</title>
        <authorList>
            <person name="Carlos-Shanley C."/>
        </authorList>
    </citation>
    <scope>NUCLEOTIDE SEQUENCE [LARGE SCALE GENOMIC DNA]</scope>
    <source>
        <strain evidence="19 20">S00198</strain>
    </source>
</reference>
<keyword evidence="20" id="KW-1185">Reference proteome</keyword>
<comment type="subcellular location">
    <subcellularLocation>
        <location evidence="1 14">Cell outer membrane</location>
        <topology evidence="1 14">Multi-pass membrane protein</topology>
    </subcellularLocation>
</comment>
<gene>
    <name evidence="19" type="ORF">HNP48_005999</name>
</gene>
<evidence type="ECO:0000256" key="1">
    <source>
        <dbReference type="ARBA" id="ARBA00004571"/>
    </source>
</evidence>